<dbReference type="RefSeq" id="WP_023043805.1">
    <property type="nucleotide sequence ID" value="NZ_AXDT01000030.1"/>
</dbReference>
<keyword evidence="5" id="KW-1185">Reference proteome</keyword>
<dbReference type="Proteomes" id="UP000017133">
    <property type="component" value="Unassembled WGS sequence"/>
</dbReference>
<dbReference type="Gene3D" id="3.30.2310.20">
    <property type="entry name" value="RelE-like"/>
    <property type="match status" value="1"/>
</dbReference>
<organism evidence="4 5">
    <name type="scientific">Photorhabdus temperata J3</name>
    <dbReference type="NCBI Taxonomy" id="1389415"/>
    <lineage>
        <taxon>Bacteria</taxon>
        <taxon>Pseudomonadati</taxon>
        <taxon>Pseudomonadota</taxon>
        <taxon>Gammaproteobacteria</taxon>
        <taxon>Enterobacterales</taxon>
        <taxon>Morganellaceae</taxon>
        <taxon>Photorhabdus</taxon>
    </lineage>
</organism>
<evidence type="ECO:0000256" key="1">
    <source>
        <dbReference type="ARBA" id="ARBA00006226"/>
    </source>
</evidence>
<comment type="similarity">
    <text evidence="1 3">Belongs to the RelE toxin family.</text>
</comment>
<reference evidence="4 5" key="1">
    <citation type="submission" date="2013-10" db="EMBL/GenBank/DDBJ databases">
        <title>Whole Genome Shotgun Sequence of Photorhabdus temperata J3.</title>
        <authorList>
            <person name="Park G.-S."/>
            <person name="Hong S.-J."/>
            <person name="Shin J.-H."/>
        </authorList>
    </citation>
    <scope>NUCLEOTIDE SEQUENCE [LARGE SCALE GENOMIC DNA]</scope>
    <source>
        <strain evidence="4 5">J3</strain>
    </source>
</reference>
<dbReference type="PANTHER" id="PTHR33755">
    <property type="entry name" value="TOXIN PARE1-RELATED"/>
    <property type="match status" value="1"/>
</dbReference>
<dbReference type="Pfam" id="PF05016">
    <property type="entry name" value="ParE_toxin"/>
    <property type="match status" value="1"/>
</dbReference>
<dbReference type="InterPro" id="IPR051803">
    <property type="entry name" value="TA_system_RelE-like_toxin"/>
</dbReference>
<sequence length="104" mass="11978">MDISHYRLTPDAQADLIEIRRFTVQQWGEVQSEKYLSGLQQTFRLLASTPALGRDRPDVGSGVLSFPYVSHVIYYLIHERQPVIFGVLHKRMVPANHLDGREMI</sequence>
<keyword evidence="2" id="KW-1277">Toxin-antitoxin system</keyword>
<protein>
    <recommendedName>
        <fullName evidence="3">Toxin</fullName>
    </recommendedName>
</protein>
<dbReference type="InterPro" id="IPR007712">
    <property type="entry name" value="RelE/ParE_toxin"/>
</dbReference>
<gene>
    <name evidence="4" type="ORF">O185_03865</name>
</gene>
<evidence type="ECO:0000313" key="5">
    <source>
        <dbReference type="Proteomes" id="UP000017133"/>
    </source>
</evidence>
<dbReference type="EMBL" id="AXDT01000030">
    <property type="protein sequence ID" value="ERT14381.1"/>
    <property type="molecule type" value="Genomic_DNA"/>
</dbReference>
<dbReference type="AlphaFoldDB" id="U7R6J1"/>
<proteinExistence type="inferred from homology"/>
<dbReference type="PANTHER" id="PTHR33755:SF9">
    <property type="entry name" value="TOXIN PARE1"/>
    <property type="match status" value="1"/>
</dbReference>
<dbReference type="PATRIC" id="fig|1389415.4.peg.756"/>
<evidence type="ECO:0000313" key="4">
    <source>
        <dbReference type="EMBL" id="ERT14381.1"/>
    </source>
</evidence>
<dbReference type="InterPro" id="IPR028344">
    <property type="entry name" value="ParE1/4"/>
</dbReference>
<evidence type="ECO:0000256" key="3">
    <source>
        <dbReference type="PIRNR" id="PIRNR029218"/>
    </source>
</evidence>
<name>U7R6J1_PHOTE</name>
<dbReference type="InterPro" id="IPR035093">
    <property type="entry name" value="RelE/ParE_toxin_dom_sf"/>
</dbReference>
<accession>U7R6J1</accession>
<comment type="caution">
    <text evidence="4">The sequence shown here is derived from an EMBL/GenBank/DDBJ whole genome shotgun (WGS) entry which is preliminary data.</text>
</comment>
<evidence type="ECO:0000256" key="2">
    <source>
        <dbReference type="ARBA" id="ARBA00022649"/>
    </source>
</evidence>
<dbReference type="PIRSF" id="PIRSF029218">
    <property type="entry name" value="ParE"/>
    <property type="match status" value="1"/>
</dbReference>